<name>A0AAU9J2I5_9CILI</name>
<sequence>MMPFLLPAFLLFLFNMIESVILYEFIPNNAGISKVDLYMKFGLTKALPAGSMIAIGADFATYRYADGDIKDYCWSSIDYFSCTISSGIIQVTTSLSIPAYTAMTFYFDNLFDFTSQSPGDTALGFSVTSSWNGVTITEDASNTNIVTIGASVADAFTAYGIGANNPTIGDMTNFRFIFATSADVNPGDNILIKFDRAFNPWIAEPAELDITDRNDQNFYYVDCFSDTLGSIQCTAGHWYLNVTGVTNTINAGTWFYLWIKKVLTPDLSNLYFRFYIFNSANQLKIRSSDANLRITNSLPANAIDIKSVSLSDNYLWDTSNYFFEFYLDFSLTLTNDYSFYILFPQQYDFNSNNTAIPCTASYQEDGGSLTPWITSQCIYDNNYVIFGIPSNAGSYSFSATTKITISLYGIVNPKWAQINPWGSAWGDTNFYGDTYYLSDKFEIEVFQESLGKIAGRSFGLMHSGYVGLNKAVKQFAFKYPQGCKIY</sequence>
<evidence type="ECO:0000313" key="2">
    <source>
        <dbReference type="EMBL" id="CAG9322358.1"/>
    </source>
</evidence>
<evidence type="ECO:0000313" key="3">
    <source>
        <dbReference type="Proteomes" id="UP001162131"/>
    </source>
</evidence>
<proteinExistence type="predicted"/>
<dbReference type="EMBL" id="CAJZBQ010000031">
    <property type="protein sequence ID" value="CAG9322358.1"/>
    <property type="molecule type" value="Genomic_DNA"/>
</dbReference>
<feature type="chain" id="PRO_5043818362" evidence="1">
    <location>
        <begin position="20"/>
        <end position="486"/>
    </location>
</feature>
<dbReference type="AlphaFoldDB" id="A0AAU9J2I5"/>
<protein>
    <submittedName>
        <fullName evidence="2">Uncharacterized protein</fullName>
    </submittedName>
</protein>
<gene>
    <name evidence="2" type="ORF">BSTOLATCC_MIC31383</name>
</gene>
<feature type="signal peptide" evidence="1">
    <location>
        <begin position="1"/>
        <end position="19"/>
    </location>
</feature>
<keyword evidence="1" id="KW-0732">Signal</keyword>
<dbReference type="Proteomes" id="UP001162131">
    <property type="component" value="Unassembled WGS sequence"/>
</dbReference>
<keyword evidence="3" id="KW-1185">Reference proteome</keyword>
<accession>A0AAU9J2I5</accession>
<organism evidence="2 3">
    <name type="scientific">Blepharisma stoltei</name>
    <dbReference type="NCBI Taxonomy" id="1481888"/>
    <lineage>
        <taxon>Eukaryota</taxon>
        <taxon>Sar</taxon>
        <taxon>Alveolata</taxon>
        <taxon>Ciliophora</taxon>
        <taxon>Postciliodesmatophora</taxon>
        <taxon>Heterotrichea</taxon>
        <taxon>Heterotrichida</taxon>
        <taxon>Blepharismidae</taxon>
        <taxon>Blepharisma</taxon>
    </lineage>
</organism>
<reference evidence="2" key="1">
    <citation type="submission" date="2021-09" db="EMBL/GenBank/DDBJ databases">
        <authorList>
            <consortium name="AG Swart"/>
            <person name="Singh M."/>
            <person name="Singh A."/>
            <person name="Seah K."/>
            <person name="Emmerich C."/>
        </authorList>
    </citation>
    <scope>NUCLEOTIDE SEQUENCE</scope>
    <source>
        <strain evidence="2">ATCC30299</strain>
    </source>
</reference>
<comment type="caution">
    <text evidence="2">The sequence shown here is derived from an EMBL/GenBank/DDBJ whole genome shotgun (WGS) entry which is preliminary data.</text>
</comment>
<evidence type="ECO:0000256" key="1">
    <source>
        <dbReference type="SAM" id="SignalP"/>
    </source>
</evidence>